<dbReference type="SUPFAM" id="SSF81923">
    <property type="entry name" value="Double Clp-N motif"/>
    <property type="match status" value="1"/>
</dbReference>
<dbReference type="RefSeq" id="WP_129244466.1">
    <property type="nucleotide sequence ID" value="NZ_JABZEL010000008.1"/>
</dbReference>
<feature type="domain" description="Clp R" evidence="2">
    <location>
        <begin position="2"/>
        <end position="184"/>
    </location>
</feature>
<dbReference type="InterPro" id="IPR004176">
    <property type="entry name" value="Clp_R_N"/>
</dbReference>
<dbReference type="Gene3D" id="1.10.1780.10">
    <property type="entry name" value="Clp, N-terminal domain"/>
    <property type="match status" value="1"/>
</dbReference>
<evidence type="ECO:0000313" key="3">
    <source>
        <dbReference type="EMBL" id="RXS70656.1"/>
    </source>
</evidence>
<dbReference type="Proteomes" id="UP000289482">
    <property type="component" value="Unassembled WGS sequence"/>
</dbReference>
<evidence type="ECO:0000313" key="4">
    <source>
        <dbReference type="Proteomes" id="UP000289482"/>
    </source>
</evidence>
<evidence type="ECO:0000256" key="1">
    <source>
        <dbReference type="PROSITE-ProRule" id="PRU01251"/>
    </source>
</evidence>
<accession>A0A4Q1RAZ0</accession>
<dbReference type="EMBL" id="SDIF01000004">
    <property type="protein sequence ID" value="RXS70656.1"/>
    <property type="molecule type" value="Genomic_DNA"/>
</dbReference>
<name>A0A4Q1RAZ0_9ACTN</name>
<reference evidence="3 4" key="1">
    <citation type="submission" date="2019-01" db="EMBL/GenBank/DDBJ databases">
        <title>Draft genome sequences of the type strain Streptomyces sioyaensis DSM 40032 and its novel strain, TM32, a thermotolerant antibiotics-producing actinobacterium.</title>
        <authorList>
            <person name="Nakaew N."/>
            <person name="Lumyong S."/>
            <person name="Sloan W.T."/>
            <person name="Sungthong R."/>
        </authorList>
    </citation>
    <scope>NUCLEOTIDE SEQUENCE [LARGE SCALE GENOMIC DNA]</scope>
    <source>
        <strain evidence="3 4">DSM 40032</strain>
    </source>
</reference>
<protein>
    <submittedName>
        <fullName evidence="3">Peptidase</fullName>
    </submittedName>
</protein>
<sequence length="187" mass="19444">MFEKFTAEARAVVSCAAEQADRTGSDTIGEPELLLALLDRTDSPAAGALAALGLHERRQSVADGLAAVRRRGGVSAADVAALAGLGIDVDAIVASVEQEHGVGALAADRTPGRRRRVRRRFTAEAKSVLERALRMVAGRGERSIGDEHLLLALTTGRGPAAAVLADHGVTHEAVVRVLGESRGTRAS</sequence>
<dbReference type="Pfam" id="PF02861">
    <property type="entry name" value="Clp_N"/>
    <property type="match status" value="1"/>
</dbReference>
<comment type="caution">
    <text evidence="3">The sequence shown here is derived from an EMBL/GenBank/DDBJ whole genome shotgun (WGS) entry which is preliminary data.</text>
</comment>
<organism evidence="3 4">
    <name type="scientific">Streptomyces sioyaensis</name>
    <dbReference type="NCBI Taxonomy" id="67364"/>
    <lineage>
        <taxon>Bacteria</taxon>
        <taxon>Bacillati</taxon>
        <taxon>Actinomycetota</taxon>
        <taxon>Actinomycetes</taxon>
        <taxon>Kitasatosporales</taxon>
        <taxon>Streptomycetaceae</taxon>
        <taxon>Streptomyces</taxon>
    </lineage>
</organism>
<gene>
    <name evidence="3" type="ORF">EST54_02400</name>
</gene>
<evidence type="ECO:0000259" key="2">
    <source>
        <dbReference type="PROSITE" id="PS51903"/>
    </source>
</evidence>
<keyword evidence="1" id="KW-0677">Repeat</keyword>
<proteinExistence type="predicted"/>
<dbReference type="AlphaFoldDB" id="A0A4Q1RAZ0"/>
<dbReference type="PROSITE" id="PS51903">
    <property type="entry name" value="CLP_R"/>
    <property type="match status" value="1"/>
</dbReference>
<keyword evidence="4" id="KW-1185">Reference proteome</keyword>
<dbReference type="InterPro" id="IPR036628">
    <property type="entry name" value="Clp_N_dom_sf"/>
</dbReference>
<dbReference type="GeneID" id="95776854"/>